<dbReference type="NCBIfam" id="TIGR01076">
    <property type="entry name" value="sortase_fam"/>
    <property type="match status" value="1"/>
</dbReference>
<dbReference type="SUPFAM" id="SSF63817">
    <property type="entry name" value="Sortase"/>
    <property type="match status" value="1"/>
</dbReference>
<sequence length="295" mass="33674">MKKQKKPKNNKGNLLFKGILLVLFLSGLITFSYPFLADAVNDIHDQLTIEKYQKDYSELNKHQKEERLKKMQEDNKKLIENNKLTNIPGMGLVKDPFDEATKDIQDPGQKYFKDHMIGAVFIPKIKVGVPVFDTTNTMLLDKGVTLLQGTSFPIGGKGTHAVLTGHSGLPDKKIFTDLEKLQKGDMFYINVSGKKLAYRIESFKKVLPDNIDDLTIEDNLDQVTLVTCTPYMVNTHRLLVTGMRVPYNEDEARKSQKSIKDYQTYRMIIFGILVLLLGLIVFYKVIRVLMGRLKQ</sequence>
<keyword evidence="1" id="KW-0378">Hydrolase</keyword>
<organism evidence="5 6">
    <name type="scientific">Lactococcus formosensis</name>
    <dbReference type="NCBI Taxonomy" id="1281486"/>
    <lineage>
        <taxon>Bacteria</taxon>
        <taxon>Bacillati</taxon>
        <taxon>Bacillota</taxon>
        <taxon>Bacilli</taxon>
        <taxon>Lactobacillales</taxon>
        <taxon>Streptococcaceae</taxon>
        <taxon>Lactococcus</taxon>
    </lineage>
</organism>
<dbReference type="Gene3D" id="2.40.260.10">
    <property type="entry name" value="Sortase"/>
    <property type="match status" value="1"/>
</dbReference>
<dbReference type="Pfam" id="PF04203">
    <property type="entry name" value="Sortase"/>
    <property type="match status" value="1"/>
</dbReference>
<keyword evidence="4" id="KW-1133">Transmembrane helix</keyword>
<dbReference type="InterPro" id="IPR005754">
    <property type="entry name" value="Sortase"/>
</dbReference>
<keyword evidence="4" id="KW-0472">Membrane</keyword>
<feature type="coiled-coil region" evidence="3">
    <location>
        <begin position="49"/>
        <end position="82"/>
    </location>
</feature>
<dbReference type="NCBIfam" id="NF033745">
    <property type="entry name" value="class_C_sortase"/>
    <property type="match status" value="1"/>
</dbReference>
<keyword evidence="4" id="KW-0812">Transmembrane</keyword>
<name>A0A9Q8Y0Q7_9LACT</name>
<proteinExistence type="predicted"/>
<gene>
    <name evidence="5" type="ORF">LMK00_08795</name>
</gene>
<evidence type="ECO:0000256" key="4">
    <source>
        <dbReference type="SAM" id="Phobius"/>
    </source>
</evidence>
<evidence type="ECO:0000256" key="1">
    <source>
        <dbReference type="ARBA" id="ARBA00022801"/>
    </source>
</evidence>
<dbReference type="GO" id="GO:0016787">
    <property type="term" value="F:hydrolase activity"/>
    <property type="evidence" value="ECO:0007669"/>
    <property type="project" value="UniProtKB-KW"/>
</dbReference>
<feature type="active site" description="Acyl-thioester intermediate" evidence="2">
    <location>
        <position position="228"/>
    </location>
</feature>
<dbReference type="CDD" id="cd05827">
    <property type="entry name" value="Sortase_C"/>
    <property type="match status" value="1"/>
</dbReference>
<evidence type="ECO:0000313" key="5">
    <source>
        <dbReference type="EMBL" id="USJ19922.1"/>
    </source>
</evidence>
<dbReference type="InterPro" id="IPR023365">
    <property type="entry name" value="Sortase_dom-sf"/>
</dbReference>
<feature type="transmembrane region" description="Helical" evidence="4">
    <location>
        <begin position="265"/>
        <end position="286"/>
    </location>
</feature>
<accession>A0A9Q8Y0Q7</accession>
<dbReference type="EMBL" id="CP086395">
    <property type="protein sequence ID" value="USJ19922.1"/>
    <property type="molecule type" value="Genomic_DNA"/>
</dbReference>
<dbReference type="AlphaFoldDB" id="A0A9Q8Y0Q7"/>
<evidence type="ECO:0000256" key="3">
    <source>
        <dbReference type="SAM" id="Coils"/>
    </source>
</evidence>
<evidence type="ECO:0000256" key="2">
    <source>
        <dbReference type="PIRSR" id="PIRSR605754-1"/>
    </source>
</evidence>
<dbReference type="KEGG" id="lfo:LMK00_08795"/>
<dbReference type="Proteomes" id="UP001056730">
    <property type="component" value="Chromosome"/>
</dbReference>
<dbReference type="RefSeq" id="WP_252175318.1">
    <property type="nucleotide sequence ID" value="NZ_CP086395.1"/>
</dbReference>
<keyword evidence="3" id="KW-0175">Coiled coil</keyword>
<dbReference type="InterPro" id="IPR042002">
    <property type="entry name" value="Sortase_C"/>
</dbReference>
<reference evidence="5" key="1">
    <citation type="journal article" date="2022" name="Front. Microbiol.">
        <title>Feed Insects as a Reservoir of Granadaene-Producing Lactococci.</title>
        <authorList>
            <person name="Neuzil-Bunesova V."/>
            <person name="Ramirez Garcia A."/>
            <person name="Modrackova N."/>
            <person name="Makovska M."/>
            <person name="Sabolova M."/>
            <person name="Sproer C."/>
            <person name="Bunk B."/>
            <person name="Blom J."/>
            <person name="Schwab C."/>
        </authorList>
    </citation>
    <scope>NUCLEOTIDE SEQUENCE</scope>
    <source>
        <strain evidence="5">I4/6O</strain>
    </source>
</reference>
<protein>
    <submittedName>
        <fullName evidence="5">Class C sortase</fullName>
    </submittedName>
</protein>
<evidence type="ECO:0000313" key="6">
    <source>
        <dbReference type="Proteomes" id="UP001056730"/>
    </source>
</evidence>
<feature type="active site" description="Proton donor/acceptor" evidence="2">
    <location>
        <position position="166"/>
    </location>
</feature>